<feature type="domain" description="Peptidase M20 dimerisation" evidence="3">
    <location>
        <begin position="1"/>
        <end position="90"/>
    </location>
</feature>
<evidence type="ECO:0000256" key="2">
    <source>
        <dbReference type="ARBA" id="ARBA00022801"/>
    </source>
</evidence>
<dbReference type="PANTHER" id="PTHR43808:SF31">
    <property type="entry name" value="N-ACETYL-L-CITRULLINE DEACETYLASE"/>
    <property type="match status" value="1"/>
</dbReference>
<dbReference type="SUPFAM" id="SSF55031">
    <property type="entry name" value="Bacterial exopeptidase dimerisation domain"/>
    <property type="match status" value="1"/>
</dbReference>
<evidence type="ECO:0000259" key="3">
    <source>
        <dbReference type="Pfam" id="PF07687"/>
    </source>
</evidence>
<gene>
    <name evidence="4" type="ORF">COY90_05615</name>
</gene>
<dbReference type="GO" id="GO:0046872">
    <property type="term" value="F:metal ion binding"/>
    <property type="evidence" value="ECO:0007669"/>
    <property type="project" value="UniProtKB-KW"/>
</dbReference>
<comment type="caution">
    <text evidence="4">The sequence shown here is derived from an EMBL/GenBank/DDBJ whole genome shotgun (WGS) entry which is preliminary data.</text>
</comment>
<organism evidence="4 5">
    <name type="scientific">Candidatus Roizmanbacteria bacterium CG_4_10_14_0_8_um_filter_39_9</name>
    <dbReference type="NCBI Taxonomy" id="1974829"/>
    <lineage>
        <taxon>Bacteria</taxon>
        <taxon>Candidatus Roizmaniibacteriota</taxon>
    </lineage>
</organism>
<dbReference type="PANTHER" id="PTHR43808">
    <property type="entry name" value="ACETYLORNITHINE DEACETYLASE"/>
    <property type="match status" value="1"/>
</dbReference>
<evidence type="ECO:0000313" key="5">
    <source>
        <dbReference type="Proteomes" id="UP000230108"/>
    </source>
</evidence>
<dbReference type="InterPro" id="IPR050072">
    <property type="entry name" value="Peptidase_M20A"/>
</dbReference>
<evidence type="ECO:0000313" key="4">
    <source>
        <dbReference type="EMBL" id="PIY68519.1"/>
    </source>
</evidence>
<keyword evidence="2" id="KW-0378">Hydrolase</keyword>
<dbReference type="InterPro" id="IPR011650">
    <property type="entry name" value="Peptidase_M20_dimer"/>
</dbReference>
<dbReference type="EMBL" id="PFLF01000117">
    <property type="protein sequence ID" value="PIY68519.1"/>
    <property type="molecule type" value="Genomic_DNA"/>
</dbReference>
<accession>A0A2M7QBA9</accession>
<proteinExistence type="predicted"/>
<sequence>IWADIEYLGKAAHGGLLWDGRNAVVEMSLRINNFIKKNPLPKNKRWMTTYNFGKIEGGVSTNTVPDRCKLTVDIRYLPTVTENKVLTILKTNFPNCSIRINLSEPPIFNKHNNAHIRSLSKEVSRVTKDVTVIDVNYGSTDARYYSTQNIPSVSFGLDGTGTHSDDEQIDISSIWRYEEILLNFINKLK</sequence>
<dbReference type="SUPFAM" id="SSF53187">
    <property type="entry name" value="Zn-dependent exopeptidases"/>
    <property type="match status" value="1"/>
</dbReference>
<feature type="non-terminal residue" evidence="4">
    <location>
        <position position="1"/>
    </location>
</feature>
<evidence type="ECO:0000256" key="1">
    <source>
        <dbReference type="ARBA" id="ARBA00022723"/>
    </source>
</evidence>
<protein>
    <recommendedName>
        <fullName evidence="3">Peptidase M20 dimerisation domain-containing protein</fullName>
    </recommendedName>
</protein>
<dbReference type="Gene3D" id="3.40.630.10">
    <property type="entry name" value="Zn peptidases"/>
    <property type="match status" value="1"/>
</dbReference>
<dbReference type="Proteomes" id="UP000230108">
    <property type="component" value="Unassembled WGS sequence"/>
</dbReference>
<name>A0A2M7QBA9_9BACT</name>
<reference evidence="5" key="1">
    <citation type="submission" date="2017-09" db="EMBL/GenBank/DDBJ databases">
        <title>Depth-based differentiation of microbial function through sediment-hosted aquifers and enrichment of novel symbionts in the deep terrestrial subsurface.</title>
        <authorList>
            <person name="Probst A.J."/>
            <person name="Ladd B."/>
            <person name="Jarett J.K."/>
            <person name="Geller-Mcgrath D.E."/>
            <person name="Sieber C.M.K."/>
            <person name="Emerson J.B."/>
            <person name="Anantharaman K."/>
            <person name="Thomas B.C."/>
            <person name="Malmstrom R."/>
            <person name="Stieglmeier M."/>
            <person name="Klingl A."/>
            <person name="Woyke T."/>
            <person name="Ryan C.M."/>
            <person name="Banfield J.F."/>
        </authorList>
    </citation>
    <scope>NUCLEOTIDE SEQUENCE [LARGE SCALE GENOMIC DNA]</scope>
</reference>
<keyword evidence="1" id="KW-0479">Metal-binding</keyword>
<dbReference type="Pfam" id="PF07687">
    <property type="entry name" value="M20_dimer"/>
    <property type="match status" value="1"/>
</dbReference>
<dbReference type="InterPro" id="IPR036264">
    <property type="entry name" value="Bact_exopeptidase_dim_dom"/>
</dbReference>
<dbReference type="GO" id="GO:0006526">
    <property type="term" value="P:L-arginine biosynthetic process"/>
    <property type="evidence" value="ECO:0007669"/>
    <property type="project" value="TreeGrafter"/>
</dbReference>
<dbReference type="AlphaFoldDB" id="A0A2M7QBA9"/>
<dbReference type="Gene3D" id="3.30.70.360">
    <property type="match status" value="1"/>
</dbReference>
<dbReference type="GO" id="GO:0008777">
    <property type="term" value="F:acetylornithine deacetylase activity"/>
    <property type="evidence" value="ECO:0007669"/>
    <property type="project" value="TreeGrafter"/>
</dbReference>